<sequence>MEPHATGEGEGGKGGRRLRAPSSPASRRLRAPWSPTRQAEEKEERAAVASLLSSTTREVAAAARRPGGADARTEKGFLNVPEVNVCALLFYLLMYSATLKP</sequence>
<name>A0A8J5WWP0_ZIZPA</name>
<feature type="region of interest" description="Disordered" evidence="1">
    <location>
        <begin position="1"/>
        <end position="72"/>
    </location>
</feature>
<gene>
    <name evidence="2" type="ORF">GUJ93_ZPchr0013g36482</name>
</gene>
<accession>A0A8J5WWP0</accession>
<feature type="compositionally biased region" description="Low complexity" evidence="1">
    <location>
        <begin position="60"/>
        <end position="70"/>
    </location>
</feature>
<dbReference type="EMBL" id="JAAALK010000079">
    <property type="protein sequence ID" value="KAG8097530.1"/>
    <property type="molecule type" value="Genomic_DNA"/>
</dbReference>
<keyword evidence="3" id="KW-1185">Reference proteome</keyword>
<dbReference type="AlphaFoldDB" id="A0A8J5WWP0"/>
<proteinExistence type="predicted"/>
<reference evidence="2" key="1">
    <citation type="journal article" date="2021" name="bioRxiv">
        <title>Whole Genome Assembly and Annotation of Northern Wild Rice, Zizania palustris L., Supports a Whole Genome Duplication in the Zizania Genus.</title>
        <authorList>
            <person name="Haas M."/>
            <person name="Kono T."/>
            <person name="Macchietto M."/>
            <person name="Millas R."/>
            <person name="McGilp L."/>
            <person name="Shao M."/>
            <person name="Duquette J."/>
            <person name="Hirsch C.N."/>
            <person name="Kimball J."/>
        </authorList>
    </citation>
    <scope>NUCLEOTIDE SEQUENCE</scope>
    <source>
        <tissue evidence="2">Fresh leaf tissue</tissue>
    </source>
</reference>
<evidence type="ECO:0000313" key="3">
    <source>
        <dbReference type="Proteomes" id="UP000729402"/>
    </source>
</evidence>
<evidence type="ECO:0000313" key="2">
    <source>
        <dbReference type="EMBL" id="KAG8097530.1"/>
    </source>
</evidence>
<comment type="caution">
    <text evidence="2">The sequence shown here is derived from an EMBL/GenBank/DDBJ whole genome shotgun (WGS) entry which is preliminary data.</text>
</comment>
<reference evidence="2" key="2">
    <citation type="submission" date="2021-02" db="EMBL/GenBank/DDBJ databases">
        <authorList>
            <person name="Kimball J.A."/>
            <person name="Haas M.W."/>
            <person name="Macchietto M."/>
            <person name="Kono T."/>
            <person name="Duquette J."/>
            <person name="Shao M."/>
        </authorList>
    </citation>
    <scope>NUCLEOTIDE SEQUENCE</scope>
    <source>
        <tissue evidence="2">Fresh leaf tissue</tissue>
    </source>
</reference>
<evidence type="ECO:0000256" key="1">
    <source>
        <dbReference type="SAM" id="MobiDB-lite"/>
    </source>
</evidence>
<feature type="compositionally biased region" description="Basic and acidic residues" evidence="1">
    <location>
        <begin position="1"/>
        <end position="13"/>
    </location>
</feature>
<protein>
    <submittedName>
        <fullName evidence="2">Uncharacterized protein</fullName>
    </submittedName>
</protein>
<dbReference type="Proteomes" id="UP000729402">
    <property type="component" value="Unassembled WGS sequence"/>
</dbReference>
<organism evidence="2 3">
    <name type="scientific">Zizania palustris</name>
    <name type="common">Northern wild rice</name>
    <dbReference type="NCBI Taxonomy" id="103762"/>
    <lineage>
        <taxon>Eukaryota</taxon>
        <taxon>Viridiplantae</taxon>
        <taxon>Streptophyta</taxon>
        <taxon>Embryophyta</taxon>
        <taxon>Tracheophyta</taxon>
        <taxon>Spermatophyta</taxon>
        <taxon>Magnoliopsida</taxon>
        <taxon>Liliopsida</taxon>
        <taxon>Poales</taxon>
        <taxon>Poaceae</taxon>
        <taxon>BOP clade</taxon>
        <taxon>Oryzoideae</taxon>
        <taxon>Oryzeae</taxon>
        <taxon>Zizaniinae</taxon>
        <taxon>Zizania</taxon>
    </lineage>
</organism>